<dbReference type="PANTHER" id="PTHR33744">
    <property type="entry name" value="CARBOHYDRATE DIACID REGULATOR"/>
    <property type="match status" value="1"/>
</dbReference>
<dbReference type="Pfam" id="PF07905">
    <property type="entry name" value="PucR"/>
    <property type="match status" value="1"/>
</dbReference>
<evidence type="ECO:0000313" key="4">
    <source>
        <dbReference type="Proteomes" id="UP000680866"/>
    </source>
</evidence>
<proteinExistence type="predicted"/>
<gene>
    <name evidence="3" type="ORF">Prubr_01460</name>
</gene>
<name>A0A810MUL2_9ACTN</name>
<evidence type="ECO:0000259" key="2">
    <source>
        <dbReference type="Pfam" id="PF07905"/>
    </source>
</evidence>
<organism evidence="3 4">
    <name type="scientific">Polymorphospora rubra</name>
    <dbReference type="NCBI Taxonomy" id="338584"/>
    <lineage>
        <taxon>Bacteria</taxon>
        <taxon>Bacillati</taxon>
        <taxon>Actinomycetota</taxon>
        <taxon>Actinomycetes</taxon>
        <taxon>Micromonosporales</taxon>
        <taxon>Micromonosporaceae</taxon>
        <taxon>Polymorphospora</taxon>
    </lineage>
</organism>
<accession>A0A810MUL2</accession>
<dbReference type="KEGG" id="pry:Prubr_01460"/>
<keyword evidence="4" id="KW-1185">Reference proteome</keyword>
<dbReference type="AlphaFoldDB" id="A0A810MUL2"/>
<dbReference type="InterPro" id="IPR051448">
    <property type="entry name" value="CdaR-like_regulators"/>
</dbReference>
<dbReference type="EMBL" id="AP023359">
    <property type="protein sequence ID" value="BCJ63125.1"/>
    <property type="molecule type" value="Genomic_DNA"/>
</dbReference>
<dbReference type="Proteomes" id="UP000680866">
    <property type="component" value="Chromosome"/>
</dbReference>
<evidence type="ECO:0000256" key="1">
    <source>
        <dbReference type="SAM" id="MobiDB-lite"/>
    </source>
</evidence>
<reference evidence="3" key="1">
    <citation type="submission" date="2020-08" db="EMBL/GenBank/DDBJ databases">
        <title>Whole genome shotgun sequence of Polymorphospora rubra NBRC 101157.</title>
        <authorList>
            <person name="Komaki H."/>
            <person name="Tamura T."/>
        </authorList>
    </citation>
    <scope>NUCLEOTIDE SEQUENCE</scope>
    <source>
        <strain evidence="3">NBRC 101157</strain>
    </source>
</reference>
<feature type="region of interest" description="Disordered" evidence="1">
    <location>
        <begin position="377"/>
        <end position="432"/>
    </location>
</feature>
<sequence length="432" mass="46193">MFPTVRHVLALAPVRHGVPRMLAGAASLDRAVRWVHVAEVPDIATLLGGGELVLMTGIGLPTDDAGLRAFVADLADVGVSGLVVELGRRFTGTLPKVMVAAAERRGLPLVELRRATPFVRITEAVHALIVDAQLTELRATEEIHQRFTELSVEGAEPGDVVHQAAALAGCPVVLENLSRQVLAYDTAGESAELLLDGWEQHSRRIQPAGRTAYDADSGWLVTTVGARGQDWGRLLLRWSNELSGSDPPPTRLTILVERAASTLALGRLIRRDAEGLERQIHRTLLTALLDHSRPVDEVALRARALGVALERHHLVGVVVRFRADDGGAEAGTEAAQARLRDLAEAVGQALRDARLTGLTSALDDQAVGRCWRCAASTTRSGHCPRSPRRCAGYGSTPDRPAGPVPAGRATRADRAVRARRHRGTGAPPGRVG</sequence>
<feature type="domain" description="Purine catabolism PurC-like" evidence="2">
    <location>
        <begin position="8"/>
        <end position="129"/>
    </location>
</feature>
<dbReference type="PANTHER" id="PTHR33744:SF1">
    <property type="entry name" value="DNA-BINDING TRANSCRIPTIONAL ACTIVATOR ADER"/>
    <property type="match status" value="1"/>
</dbReference>
<dbReference type="InterPro" id="IPR012914">
    <property type="entry name" value="PucR_dom"/>
</dbReference>
<protein>
    <recommendedName>
        <fullName evidence="2">Purine catabolism PurC-like domain-containing protein</fullName>
    </recommendedName>
</protein>
<evidence type="ECO:0000313" key="3">
    <source>
        <dbReference type="EMBL" id="BCJ63125.1"/>
    </source>
</evidence>